<protein>
    <recommendedName>
        <fullName evidence="4">DUF2182 domain-containing protein</fullName>
    </recommendedName>
</protein>
<evidence type="ECO:0000313" key="3">
    <source>
        <dbReference type="Proteomes" id="UP001596972"/>
    </source>
</evidence>
<keyword evidence="3" id="KW-1185">Reference proteome</keyword>
<organism evidence="2 3">
    <name type="scientific">Actinomadura sediminis</name>
    <dbReference type="NCBI Taxonomy" id="1038904"/>
    <lineage>
        <taxon>Bacteria</taxon>
        <taxon>Bacillati</taxon>
        <taxon>Actinomycetota</taxon>
        <taxon>Actinomycetes</taxon>
        <taxon>Streptosporangiales</taxon>
        <taxon>Thermomonosporaceae</taxon>
        <taxon>Actinomadura</taxon>
    </lineage>
</organism>
<gene>
    <name evidence="2" type="ORF">ACFQ11_20480</name>
</gene>
<dbReference type="EMBL" id="JBHTJA010000042">
    <property type="protein sequence ID" value="MFD0902790.1"/>
    <property type="molecule type" value="Genomic_DNA"/>
</dbReference>
<reference evidence="3" key="1">
    <citation type="journal article" date="2019" name="Int. J. Syst. Evol. Microbiol.">
        <title>The Global Catalogue of Microorganisms (GCM) 10K type strain sequencing project: providing services to taxonomists for standard genome sequencing and annotation.</title>
        <authorList>
            <consortium name="The Broad Institute Genomics Platform"/>
            <consortium name="The Broad Institute Genome Sequencing Center for Infectious Disease"/>
            <person name="Wu L."/>
            <person name="Ma J."/>
        </authorList>
    </citation>
    <scope>NUCLEOTIDE SEQUENCE [LARGE SCALE GENOMIC DNA]</scope>
    <source>
        <strain evidence="3">JCM 31202</strain>
    </source>
</reference>
<feature type="transmembrane region" description="Helical" evidence="1">
    <location>
        <begin position="60"/>
        <end position="81"/>
    </location>
</feature>
<comment type="caution">
    <text evidence="2">The sequence shown here is derived from an EMBL/GenBank/DDBJ whole genome shotgun (WGS) entry which is preliminary data.</text>
</comment>
<evidence type="ECO:0000313" key="2">
    <source>
        <dbReference type="EMBL" id="MFD0902790.1"/>
    </source>
</evidence>
<dbReference type="RefSeq" id="WP_378300919.1">
    <property type="nucleotide sequence ID" value="NZ_JBHTJA010000042.1"/>
</dbReference>
<name>A0ABW3ETA2_9ACTN</name>
<proteinExistence type="predicted"/>
<feature type="transmembrane region" description="Helical" evidence="1">
    <location>
        <begin position="93"/>
        <end position="116"/>
    </location>
</feature>
<keyword evidence="1" id="KW-1133">Transmembrane helix</keyword>
<feature type="transmembrane region" description="Helical" evidence="1">
    <location>
        <begin position="12"/>
        <end position="31"/>
    </location>
</feature>
<keyword evidence="1" id="KW-0472">Membrane</keyword>
<evidence type="ECO:0000256" key="1">
    <source>
        <dbReference type="SAM" id="Phobius"/>
    </source>
</evidence>
<evidence type="ECO:0008006" key="4">
    <source>
        <dbReference type="Google" id="ProtNLM"/>
    </source>
</evidence>
<sequence length="119" mass="12295">MQVAPRRSGDWWISPAIPAVANAALAALWAFTALGGWGEQAFCGAGGAHDPTCATGFENAVLASLAVVIPAVVLALAAPAMSRVRRHPDRLGMMLTAAAFLWVGAEGILFLGGYLAQYS</sequence>
<dbReference type="Proteomes" id="UP001596972">
    <property type="component" value="Unassembled WGS sequence"/>
</dbReference>
<accession>A0ABW3ETA2</accession>
<keyword evidence="1" id="KW-0812">Transmembrane</keyword>